<dbReference type="EMBL" id="CAMXCT020000713">
    <property type="protein sequence ID" value="CAL1135794.1"/>
    <property type="molecule type" value="Genomic_DNA"/>
</dbReference>
<keyword evidence="1" id="KW-1133">Transmembrane helix</keyword>
<feature type="transmembrane region" description="Helical" evidence="1">
    <location>
        <begin position="102"/>
        <end position="122"/>
    </location>
</feature>
<proteinExistence type="predicted"/>
<keyword evidence="4" id="KW-1185">Reference proteome</keyword>
<evidence type="ECO:0000313" key="3">
    <source>
        <dbReference type="EMBL" id="CAL1135794.1"/>
    </source>
</evidence>
<organism evidence="2">
    <name type="scientific">Cladocopium goreaui</name>
    <dbReference type="NCBI Taxonomy" id="2562237"/>
    <lineage>
        <taxon>Eukaryota</taxon>
        <taxon>Sar</taxon>
        <taxon>Alveolata</taxon>
        <taxon>Dinophyceae</taxon>
        <taxon>Suessiales</taxon>
        <taxon>Symbiodiniaceae</taxon>
        <taxon>Cladocopium</taxon>
    </lineage>
</organism>
<dbReference type="OrthoDB" id="467977at2759"/>
<gene>
    <name evidence="2" type="ORF">C1SCF055_LOCUS10115</name>
</gene>
<keyword evidence="1" id="KW-0472">Membrane</keyword>
<protein>
    <submittedName>
        <fullName evidence="2">Uncharacterized protein</fullName>
    </submittedName>
</protein>
<sequence>MPLPLHIPYKEEQFRPWGGYGSMELDLLKGRPKLRASLVPIFFSIVLPWCLFAFTYLSVASSMHLTNPAETMVALACGALLLICMFFAWLDRLLRWRSPEPSTLGFFGFSFLLAWIAGILLGTMSYQTYTLKWFELTRLNTYKGVDPDVSRGAQLMDAGFINFLPGTHVEVNISMGYKDESLYCVAPLQLGPLPLVTYDFWLIGKDCCQASKRGFSCGSAKHLHSSGMIARRVLADDLDYYKLAVQQAEAAYGIMAAHPLFFEQAKVDEVPEELVNQAQQALQHYFLGYLGFQFLLVILAIFFYFPPSERR</sequence>
<keyword evidence="1" id="KW-0812">Transmembrane</keyword>
<reference evidence="3" key="2">
    <citation type="submission" date="2024-04" db="EMBL/GenBank/DDBJ databases">
        <authorList>
            <person name="Chen Y."/>
            <person name="Shah S."/>
            <person name="Dougan E. K."/>
            <person name="Thang M."/>
            <person name="Chan C."/>
        </authorList>
    </citation>
    <scope>NUCLEOTIDE SEQUENCE [LARGE SCALE GENOMIC DNA]</scope>
</reference>
<dbReference type="EMBL" id="CAMXCT010000713">
    <property type="protein sequence ID" value="CAI3982419.1"/>
    <property type="molecule type" value="Genomic_DNA"/>
</dbReference>
<accession>A0A9P1BZM4</accession>
<comment type="caution">
    <text evidence="2">The sequence shown here is derived from an EMBL/GenBank/DDBJ whole genome shotgun (WGS) entry which is preliminary data.</text>
</comment>
<dbReference type="EMBL" id="CAMXCT030000713">
    <property type="protein sequence ID" value="CAL4769731.1"/>
    <property type="molecule type" value="Genomic_DNA"/>
</dbReference>
<evidence type="ECO:0000256" key="1">
    <source>
        <dbReference type="SAM" id="Phobius"/>
    </source>
</evidence>
<name>A0A9P1BZM4_9DINO</name>
<feature type="transmembrane region" description="Helical" evidence="1">
    <location>
        <begin position="286"/>
        <end position="305"/>
    </location>
</feature>
<reference evidence="2" key="1">
    <citation type="submission" date="2022-10" db="EMBL/GenBank/DDBJ databases">
        <authorList>
            <person name="Chen Y."/>
            <person name="Dougan E. K."/>
            <person name="Chan C."/>
            <person name="Rhodes N."/>
            <person name="Thang M."/>
        </authorList>
    </citation>
    <scope>NUCLEOTIDE SEQUENCE</scope>
</reference>
<evidence type="ECO:0000313" key="4">
    <source>
        <dbReference type="Proteomes" id="UP001152797"/>
    </source>
</evidence>
<dbReference type="Proteomes" id="UP001152797">
    <property type="component" value="Unassembled WGS sequence"/>
</dbReference>
<feature type="transmembrane region" description="Helical" evidence="1">
    <location>
        <begin position="38"/>
        <end position="59"/>
    </location>
</feature>
<feature type="transmembrane region" description="Helical" evidence="1">
    <location>
        <begin position="71"/>
        <end position="90"/>
    </location>
</feature>
<evidence type="ECO:0000313" key="2">
    <source>
        <dbReference type="EMBL" id="CAI3982419.1"/>
    </source>
</evidence>
<dbReference type="AlphaFoldDB" id="A0A9P1BZM4"/>